<comment type="subcellular location">
    <subcellularLocation>
        <location evidence="9">Nucleus</location>
    </subcellularLocation>
</comment>
<evidence type="ECO:0000256" key="6">
    <source>
        <dbReference type="ARBA" id="ARBA00023163"/>
    </source>
</evidence>
<dbReference type="InterPro" id="IPR001628">
    <property type="entry name" value="Znf_hrmn_rcpt"/>
</dbReference>
<feature type="domain" description="Nuclear receptor" evidence="11">
    <location>
        <begin position="179"/>
        <end position="254"/>
    </location>
</feature>
<feature type="domain" description="NR LBD" evidence="12">
    <location>
        <begin position="280"/>
        <end position="506"/>
    </location>
</feature>
<keyword evidence="1 9" id="KW-0479">Metal-binding</keyword>
<keyword evidence="6 9" id="KW-0804">Transcription</keyword>
<evidence type="ECO:0000256" key="2">
    <source>
        <dbReference type="ARBA" id="ARBA00022771"/>
    </source>
</evidence>
<keyword evidence="2 9" id="KW-0863">Zinc-finger</keyword>
<evidence type="ECO:0000256" key="5">
    <source>
        <dbReference type="ARBA" id="ARBA00023125"/>
    </source>
</evidence>
<evidence type="ECO:0000256" key="8">
    <source>
        <dbReference type="ARBA" id="ARBA00023242"/>
    </source>
</evidence>
<sequence length="513" mass="57309">MVNQCKKSLQQQYLNDHDKFLEKFQNQQRLNSVTLTKETKKEKLTNLNQPAPCLLGAPSYFLSHNHTHKRQCAGARDPEPPSSTDGGAGNMDAAFTDMDSGVPVKFEPQDEMSGFQDSLVLQVPPLPNPLPWAMYMPQMPRQGSPASMLTEMAADDQGGFDGYGAPPPPPPPLPPPQQQIKCTVCGDKASGKHYGQFTCEGCKSFFKRSVAKNLSFRCQADQDCRINQHRRKRCQYCRFRKCLDVGMKPEAVQSNRRPPTQPAHGPSALTTRQPSDCYPNLSGYVSLLLSAEPNPLPWSSCQFTPPNTILSLEDICEQAARMLFGAVEWARNIPFFPALPISDQVAMLRLTWCELFMLNWARCPMPLHVVSFLASTCLHNTPMSSDQVAVFMDNVRIFQEQTEKLKALQVDPTEYSCLKAIVLFTSDASGLSDAAQVESLQEKSQCALEQYVRNQYNDQPTRFGKLLLRLPSFRTVSSAVIEQLFFIHLVGKTPIKTLIRGMLLSGNSYSSNN</sequence>
<accession>A0ABM3NER5</accession>
<dbReference type="Pfam" id="PF00104">
    <property type="entry name" value="Hormone_recep"/>
    <property type="match status" value="1"/>
</dbReference>
<keyword evidence="4 9" id="KW-0805">Transcription regulation</keyword>
<name>A0ABM3NER5_ACIJB</name>
<dbReference type="Pfam" id="PF00105">
    <property type="entry name" value="zf-C4"/>
    <property type="match status" value="1"/>
</dbReference>
<dbReference type="RefSeq" id="XP_053057922.1">
    <property type="nucleotide sequence ID" value="XM_053201947.1"/>
</dbReference>
<evidence type="ECO:0000256" key="4">
    <source>
        <dbReference type="ARBA" id="ARBA00023015"/>
    </source>
</evidence>
<evidence type="ECO:0000259" key="11">
    <source>
        <dbReference type="PROSITE" id="PS51030"/>
    </source>
</evidence>
<evidence type="ECO:0000313" key="13">
    <source>
        <dbReference type="Proteomes" id="UP001652583"/>
    </source>
</evidence>
<proteinExistence type="inferred from homology"/>
<evidence type="ECO:0000313" key="14">
    <source>
        <dbReference type="RefSeq" id="XP_053057922.1"/>
    </source>
</evidence>
<dbReference type="GeneID" id="106985364"/>
<keyword evidence="5 9" id="KW-0238">DNA-binding</keyword>
<dbReference type="Proteomes" id="UP001652583">
    <property type="component" value="Chromosome X"/>
</dbReference>
<evidence type="ECO:0000256" key="9">
    <source>
        <dbReference type="RuleBase" id="RU004334"/>
    </source>
</evidence>
<dbReference type="SMART" id="SM00399">
    <property type="entry name" value="ZnF_C4"/>
    <property type="match status" value="1"/>
</dbReference>
<dbReference type="PANTHER" id="PTHR24083">
    <property type="entry name" value="NUCLEAR HORMONE RECEPTOR"/>
    <property type="match status" value="1"/>
</dbReference>
<dbReference type="InterPro" id="IPR001723">
    <property type="entry name" value="Nuclear_hrmn_rcpt"/>
</dbReference>
<dbReference type="InterPro" id="IPR000536">
    <property type="entry name" value="Nucl_hrmn_rcpt_lig-bd"/>
</dbReference>
<dbReference type="PRINTS" id="PR00398">
    <property type="entry name" value="STRDHORMONER"/>
</dbReference>
<dbReference type="PROSITE" id="PS51030">
    <property type="entry name" value="NUCLEAR_REC_DBD_2"/>
    <property type="match status" value="1"/>
</dbReference>
<protein>
    <submittedName>
        <fullName evidence="14">COUP transcription factor 2-like</fullName>
    </submittedName>
</protein>
<evidence type="ECO:0000256" key="7">
    <source>
        <dbReference type="ARBA" id="ARBA00023170"/>
    </source>
</evidence>
<dbReference type="SUPFAM" id="SSF57716">
    <property type="entry name" value="Glucocorticoid receptor-like (DNA-binding domain)"/>
    <property type="match status" value="1"/>
</dbReference>
<keyword evidence="8 9" id="KW-0539">Nucleus</keyword>
<dbReference type="Gene3D" id="1.10.565.10">
    <property type="entry name" value="Retinoid X Receptor"/>
    <property type="match status" value="1"/>
</dbReference>
<comment type="similarity">
    <text evidence="9">Belongs to the nuclear hormone receptor family.</text>
</comment>
<dbReference type="InterPro" id="IPR050274">
    <property type="entry name" value="Nuclear_hormone_rcpt_NR2"/>
</dbReference>
<reference evidence="14" key="2">
    <citation type="submission" date="2025-08" db="UniProtKB">
        <authorList>
            <consortium name="RefSeq"/>
        </authorList>
    </citation>
    <scope>IDENTIFICATION</scope>
    <source>
        <tissue evidence="14">Blood</tissue>
    </source>
</reference>
<dbReference type="PROSITE" id="PS51843">
    <property type="entry name" value="NR_LBD"/>
    <property type="match status" value="1"/>
</dbReference>
<evidence type="ECO:0000259" key="12">
    <source>
        <dbReference type="PROSITE" id="PS51843"/>
    </source>
</evidence>
<keyword evidence="7 9" id="KW-0675">Receptor</keyword>
<evidence type="ECO:0000256" key="10">
    <source>
        <dbReference type="SAM" id="MobiDB-lite"/>
    </source>
</evidence>
<gene>
    <name evidence="14" type="primary">LOC106985364</name>
</gene>
<dbReference type="SUPFAM" id="SSF48508">
    <property type="entry name" value="Nuclear receptor ligand-binding domain"/>
    <property type="match status" value="1"/>
</dbReference>
<dbReference type="PRINTS" id="PR00047">
    <property type="entry name" value="STROIDFINGER"/>
</dbReference>
<keyword evidence="13" id="KW-1185">Reference proteome</keyword>
<keyword evidence="3 9" id="KW-0862">Zinc</keyword>
<dbReference type="PRINTS" id="PR01282">
    <property type="entry name" value="COUPTNFACTOR"/>
</dbReference>
<feature type="region of interest" description="Disordered" evidence="10">
    <location>
        <begin position="250"/>
        <end position="272"/>
    </location>
</feature>
<dbReference type="PROSITE" id="PS00031">
    <property type="entry name" value="NUCLEAR_REC_DBD_1"/>
    <property type="match status" value="1"/>
</dbReference>
<dbReference type="CDD" id="cd06948">
    <property type="entry name" value="NR_LBD_COUP-TF"/>
    <property type="match status" value="1"/>
</dbReference>
<dbReference type="CDD" id="cd06916">
    <property type="entry name" value="NR_DBD_like"/>
    <property type="match status" value="1"/>
</dbReference>
<dbReference type="Gene3D" id="3.30.50.10">
    <property type="entry name" value="Erythroid Transcription Factor GATA-1, subunit A"/>
    <property type="match status" value="1"/>
</dbReference>
<feature type="region of interest" description="Disordered" evidence="10">
    <location>
        <begin position="68"/>
        <end position="96"/>
    </location>
</feature>
<dbReference type="InterPro" id="IPR013088">
    <property type="entry name" value="Znf_NHR/GATA"/>
</dbReference>
<reference evidence="13" key="1">
    <citation type="submission" date="2025-05" db="UniProtKB">
        <authorList>
            <consortium name="RefSeq"/>
        </authorList>
    </citation>
    <scope>NUCLEOTIDE SEQUENCE [LARGE SCALE GENOMIC DNA]</scope>
</reference>
<evidence type="ECO:0000256" key="1">
    <source>
        <dbReference type="ARBA" id="ARBA00022723"/>
    </source>
</evidence>
<dbReference type="SMART" id="SM00430">
    <property type="entry name" value="HOLI"/>
    <property type="match status" value="1"/>
</dbReference>
<dbReference type="InterPro" id="IPR035500">
    <property type="entry name" value="NHR-like_dom_sf"/>
</dbReference>
<evidence type="ECO:0000256" key="3">
    <source>
        <dbReference type="ARBA" id="ARBA00022833"/>
    </source>
</evidence>
<organism evidence="13 14">
    <name type="scientific">Acinonyx jubatus</name>
    <name type="common">Cheetah</name>
    <dbReference type="NCBI Taxonomy" id="32536"/>
    <lineage>
        <taxon>Eukaryota</taxon>
        <taxon>Metazoa</taxon>
        <taxon>Chordata</taxon>
        <taxon>Craniata</taxon>
        <taxon>Vertebrata</taxon>
        <taxon>Euteleostomi</taxon>
        <taxon>Mammalia</taxon>
        <taxon>Eutheria</taxon>
        <taxon>Laurasiatheria</taxon>
        <taxon>Carnivora</taxon>
        <taxon>Feliformia</taxon>
        <taxon>Felidae</taxon>
        <taxon>Felinae</taxon>
        <taxon>Acinonyx</taxon>
    </lineage>
</organism>